<dbReference type="KEGG" id="cchv:BTM20_10300"/>
<dbReference type="RefSeq" id="WP_021876257.1">
    <property type="nucleotide sequence ID" value="NZ_CP018624.1"/>
</dbReference>
<dbReference type="AlphaFoldDB" id="A0ABD4RIQ6"/>
<dbReference type="InterPro" id="IPR016621">
    <property type="entry name" value="UCP014543"/>
</dbReference>
<sequence>MSFEKIDTTNNEIEEGRSCILLCNFIGKELKIVQNYSDIIGVRDKEILSYKNGESKIEDIIDGRILSEGNDGPKNKVIIFNNVSQSKIGIFIENIKKLKIKNVLFAVVTDTSKEWTLNTLINNLVEERKAMQKGTSAH</sequence>
<dbReference type="Proteomes" id="UP000775179">
    <property type="component" value="Unassembled WGS sequence"/>
</dbReference>
<gene>
    <name evidence="1" type="ORF">K4H94_08495</name>
</gene>
<name>A0ABD4RIQ6_9CLOT</name>
<organism evidence="1 2">
    <name type="scientific">Clostridium chauvoei</name>
    <dbReference type="NCBI Taxonomy" id="46867"/>
    <lineage>
        <taxon>Bacteria</taxon>
        <taxon>Bacillati</taxon>
        <taxon>Bacillota</taxon>
        <taxon>Clostridia</taxon>
        <taxon>Eubacteriales</taxon>
        <taxon>Clostridiaceae</taxon>
        <taxon>Clostridium</taxon>
    </lineage>
</organism>
<accession>A0ABD4RIQ6</accession>
<proteinExistence type="predicted"/>
<dbReference type="GeneID" id="66302261"/>
<protein>
    <submittedName>
        <fullName evidence="1">DUF3783 domain-containing protein</fullName>
    </submittedName>
</protein>
<reference evidence="1 2" key="1">
    <citation type="submission" date="2021-08" db="EMBL/GenBank/DDBJ databases">
        <title>Genome sequence analysis of Clostridium chauvoei strains of European origin and evaluation of typing options for outbreak investigations.</title>
        <authorList>
            <person name="Abdel-Glil M."/>
            <person name="Thomas P."/>
            <person name="Seyboldt C."/>
        </authorList>
    </citation>
    <scope>NUCLEOTIDE SEQUENCE [LARGE SCALE GENOMIC DNA]</scope>
    <source>
        <strain evidence="1 2">S0260-09</strain>
    </source>
</reference>
<comment type="caution">
    <text evidence="1">The sequence shown here is derived from an EMBL/GenBank/DDBJ whole genome shotgun (WGS) entry which is preliminary data.</text>
</comment>
<dbReference type="Pfam" id="PF12646">
    <property type="entry name" value="DUF3783"/>
    <property type="match status" value="1"/>
</dbReference>
<dbReference type="EMBL" id="JAIFTX010000016">
    <property type="protein sequence ID" value="MBX7291061.1"/>
    <property type="molecule type" value="Genomic_DNA"/>
</dbReference>
<evidence type="ECO:0000313" key="2">
    <source>
        <dbReference type="Proteomes" id="UP000775179"/>
    </source>
</evidence>
<evidence type="ECO:0000313" key="1">
    <source>
        <dbReference type="EMBL" id="MBX7291061.1"/>
    </source>
</evidence>